<evidence type="ECO:0000313" key="1">
    <source>
        <dbReference type="EMBL" id="APP32629.1"/>
    </source>
</evidence>
<accession>A0A1L5TTR0</accession>
<dbReference type="EMBL" id="CP018664">
    <property type="protein sequence ID" value="APP32629.1"/>
    <property type="molecule type" value="Genomic_DNA"/>
</dbReference>
<dbReference type="AlphaFoldDB" id="A0A1L5TTR0"/>
<protein>
    <submittedName>
        <fullName evidence="1">Uncharacterized protein</fullName>
    </submittedName>
</protein>
<dbReference type="Proteomes" id="UP000072389">
    <property type="component" value="Chromosome"/>
</dbReference>
<reference evidence="1 2" key="1">
    <citation type="journal article" date="2014" name="Antimicrob. Agents Chemother.">
        <title>Triclosan can select for an AdeIJK-overexpressing mutant of Acinetobacter baumannii ATCC 17978 that displays reduced susceptibility to multiple antibiotics.</title>
        <authorList>
            <person name="Fernando D.M."/>
            <person name="Xu W."/>
            <person name="Loewen P.C."/>
            <person name="Zhanel G.G."/>
            <person name="Kumar A."/>
        </authorList>
    </citation>
    <scope>NUCLEOTIDE SEQUENCE [LARGE SCALE GENOMIC DNA]</scope>
    <source>
        <strain evidence="2">ATCC 17978</strain>
    </source>
</reference>
<organism evidence="1 2">
    <name type="scientific">Acinetobacter baumannii</name>
    <dbReference type="NCBI Taxonomy" id="470"/>
    <lineage>
        <taxon>Bacteria</taxon>
        <taxon>Pseudomonadati</taxon>
        <taxon>Pseudomonadota</taxon>
        <taxon>Gammaproteobacteria</taxon>
        <taxon>Moraxellales</taxon>
        <taxon>Moraxellaceae</taxon>
        <taxon>Acinetobacter</taxon>
        <taxon>Acinetobacter calcoaceticus/baumannii complex</taxon>
    </lineage>
</organism>
<proteinExistence type="predicted"/>
<sequence length="140" mass="15792">MSNSQNAIELSKHVLSLSEKVAFMLITASTASIAYILAEVKDGKWNELIYFPIYALCLLALSFVFGYSHLVKKIDATNQNSLLLQLANWKNSTNEKNELLDKMETSLKKAGIFSRLQFITFIAGIITYAIFIFLSIFLNK</sequence>
<gene>
    <name evidence="1" type="ORF">AUO97_17985</name>
</gene>
<evidence type="ECO:0000313" key="2">
    <source>
        <dbReference type="Proteomes" id="UP000072389"/>
    </source>
</evidence>
<dbReference type="RefSeq" id="WP_000071917.1">
    <property type="nucleotide sequence ID" value="NZ_CAUZGM010000007.1"/>
</dbReference>
<name>A0A1L5TTR0_ACIBA</name>